<dbReference type="Gene3D" id="3.90.1300.10">
    <property type="entry name" value="Amidase signature (AS) domain"/>
    <property type="match status" value="1"/>
</dbReference>
<dbReference type="Pfam" id="PF01425">
    <property type="entry name" value="Amidase"/>
    <property type="match status" value="1"/>
</dbReference>
<reference evidence="2" key="1">
    <citation type="submission" date="2018-05" db="EMBL/GenBank/DDBJ databases">
        <authorList>
            <person name="Lanie J.A."/>
            <person name="Ng W.-L."/>
            <person name="Kazmierczak K.M."/>
            <person name="Andrzejewski T.M."/>
            <person name="Davidsen T.M."/>
            <person name="Wayne K.J."/>
            <person name="Tettelin H."/>
            <person name="Glass J.I."/>
            <person name="Rusch D."/>
            <person name="Podicherti R."/>
            <person name="Tsui H.-C.T."/>
            <person name="Winkler M.E."/>
        </authorList>
    </citation>
    <scope>NUCLEOTIDE SEQUENCE</scope>
</reference>
<dbReference type="PANTHER" id="PTHR11895:SF7">
    <property type="entry name" value="GLUTAMYL-TRNA(GLN) AMIDOTRANSFERASE SUBUNIT A, MITOCHONDRIAL"/>
    <property type="match status" value="1"/>
</dbReference>
<accession>A0A382VPK9</accession>
<gene>
    <name evidence="2" type="ORF">METZ01_LOCUS400715</name>
</gene>
<proteinExistence type="predicted"/>
<evidence type="ECO:0000259" key="1">
    <source>
        <dbReference type="Pfam" id="PF01425"/>
    </source>
</evidence>
<dbReference type="PANTHER" id="PTHR11895">
    <property type="entry name" value="TRANSAMIDASE"/>
    <property type="match status" value="1"/>
</dbReference>
<evidence type="ECO:0000313" key="2">
    <source>
        <dbReference type="EMBL" id="SVD47861.1"/>
    </source>
</evidence>
<feature type="non-terminal residue" evidence="2">
    <location>
        <position position="229"/>
    </location>
</feature>
<name>A0A382VPK9_9ZZZZ</name>
<dbReference type="InterPro" id="IPR036928">
    <property type="entry name" value="AS_sf"/>
</dbReference>
<dbReference type="GO" id="GO:0003824">
    <property type="term" value="F:catalytic activity"/>
    <property type="evidence" value="ECO:0007669"/>
    <property type="project" value="InterPro"/>
</dbReference>
<dbReference type="InterPro" id="IPR023631">
    <property type="entry name" value="Amidase_dom"/>
</dbReference>
<protein>
    <recommendedName>
        <fullName evidence="1">Amidase domain-containing protein</fullName>
    </recommendedName>
</protein>
<dbReference type="InterPro" id="IPR000120">
    <property type="entry name" value="Amidase"/>
</dbReference>
<feature type="domain" description="Amidase" evidence="1">
    <location>
        <begin position="29"/>
        <end position="229"/>
    </location>
</feature>
<sequence>MNHSRLPLFRQPVHELSAQLERGELTSVELVESCLGRIESHDPNLGAFIALYGDEALKAGKSADLARSSGHSLGPLHGIPVAVKDIIDIEGMITTGGSKVWEQRCSPVTATLVQRMVGAGMIVLGKTHTVEFAMGSFGTNRYLGSPKNPWDLGEHRATGGSSAGTAAAVASGMAPWGIGTDTGGSVRIPSAWCGLTGLKTTIGRVSVYGVLPLSHTLDTPGPMCRCVAD</sequence>
<dbReference type="SUPFAM" id="SSF75304">
    <property type="entry name" value="Amidase signature (AS) enzymes"/>
    <property type="match status" value="1"/>
</dbReference>
<dbReference type="AlphaFoldDB" id="A0A382VPK9"/>
<organism evidence="2">
    <name type="scientific">marine metagenome</name>
    <dbReference type="NCBI Taxonomy" id="408172"/>
    <lineage>
        <taxon>unclassified sequences</taxon>
        <taxon>metagenomes</taxon>
        <taxon>ecological metagenomes</taxon>
    </lineage>
</organism>
<dbReference type="EMBL" id="UINC01153249">
    <property type="protein sequence ID" value="SVD47861.1"/>
    <property type="molecule type" value="Genomic_DNA"/>
</dbReference>